<dbReference type="GO" id="GO:0004519">
    <property type="term" value="F:endonuclease activity"/>
    <property type="evidence" value="ECO:0007669"/>
    <property type="project" value="UniProtKB-KW"/>
</dbReference>
<feature type="non-terminal residue" evidence="1">
    <location>
        <position position="1"/>
    </location>
</feature>
<proteinExistence type="predicted"/>
<keyword evidence="1" id="KW-0378">Hydrolase</keyword>
<gene>
    <name evidence="1" type="ORF">N7383_25280</name>
</gene>
<evidence type="ECO:0000313" key="2">
    <source>
        <dbReference type="Proteomes" id="UP001158360"/>
    </source>
</evidence>
<evidence type="ECO:0000313" key="1">
    <source>
        <dbReference type="EMBL" id="MDH0198935.1"/>
    </source>
</evidence>
<keyword evidence="1" id="KW-0540">Nuclease</keyword>
<dbReference type="AlphaFoldDB" id="A0AAW6SCA3"/>
<organism evidence="1 2">
    <name type="scientific">Enterobacter cloacae</name>
    <dbReference type="NCBI Taxonomy" id="550"/>
    <lineage>
        <taxon>Bacteria</taxon>
        <taxon>Pseudomonadati</taxon>
        <taxon>Pseudomonadota</taxon>
        <taxon>Gammaproteobacteria</taxon>
        <taxon>Enterobacterales</taxon>
        <taxon>Enterobacteriaceae</taxon>
        <taxon>Enterobacter</taxon>
        <taxon>Enterobacter cloacae complex</taxon>
    </lineage>
</organism>
<dbReference type="EMBL" id="JAODZM010000078">
    <property type="protein sequence ID" value="MDH0198935.1"/>
    <property type="molecule type" value="Genomic_DNA"/>
</dbReference>
<keyword evidence="1" id="KW-0255">Endonuclease</keyword>
<name>A0AAW6SCA3_ENTCL</name>
<dbReference type="Proteomes" id="UP001158360">
    <property type="component" value="Unassembled WGS sequence"/>
</dbReference>
<reference evidence="1" key="1">
    <citation type="submission" date="2022-09" db="EMBL/GenBank/DDBJ databases">
        <title>Intensive care unit water sources are persistently colonized with multi-drug resistant bacteria and are the site of extensive horizontal gene transfer of antibiotic resistance genes.</title>
        <authorList>
            <person name="Diorio-Toth L."/>
        </authorList>
    </citation>
    <scope>NUCLEOTIDE SEQUENCE</scope>
    <source>
        <strain evidence="1">GD04139</strain>
    </source>
</reference>
<accession>A0AAW6SCA3</accession>
<sequence>ALLDSDNAGNQAAQQEILVNRLGNKRILRTSDFTVQKIDKAEIEDLLRDTLVVVAKSQLSWDIASMLASAGNRPIVDIFQREVKDFSKYKLAKAFLRWSREHTISDLTENEIQGCTNLINAINSALK</sequence>
<protein>
    <submittedName>
        <fullName evidence="1">OLD family endonuclease</fullName>
    </submittedName>
</protein>
<comment type="caution">
    <text evidence="1">The sequence shown here is derived from an EMBL/GenBank/DDBJ whole genome shotgun (WGS) entry which is preliminary data.</text>
</comment>